<accession>A0A5N4A1P2</accession>
<keyword evidence="6" id="KW-1185">Reference proteome</keyword>
<name>A0A5N4A1P2_PHOPY</name>
<dbReference type="FunFam" id="3.15.10.30:FF:000001">
    <property type="entry name" value="Takeout-like protein 1"/>
    <property type="match status" value="1"/>
</dbReference>
<organism evidence="5 6">
    <name type="scientific">Photinus pyralis</name>
    <name type="common">Common eastern firefly</name>
    <name type="synonym">Lampyris pyralis</name>
    <dbReference type="NCBI Taxonomy" id="7054"/>
    <lineage>
        <taxon>Eukaryota</taxon>
        <taxon>Metazoa</taxon>
        <taxon>Ecdysozoa</taxon>
        <taxon>Arthropoda</taxon>
        <taxon>Hexapoda</taxon>
        <taxon>Insecta</taxon>
        <taxon>Pterygota</taxon>
        <taxon>Neoptera</taxon>
        <taxon>Endopterygota</taxon>
        <taxon>Coleoptera</taxon>
        <taxon>Polyphaga</taxon>
        <taxon>Elateriformia</taxon>
        <taxon>Elateroidea</taxon>
        <taxon>Lampyridae</taxon>
        <taxon>Lampyrinae</taxon>
        <taxon>Photinus</taxon>
    </lineage>
</organism>
<evidence type="ECO:0000256" key="2">
    <source>
        <dbReference type="ARBA" id="ARBA00023108"/>
    </source>
</evidence>
<dbReference type="AlphaFoldDB" id="A0A5N4A1P2"/>
<sequence length="246" mass="26977">MKVYIFLCLISVAHLAKLPPSFLICKNDPEELPKCLPQAVEKALDILQEPIPELGIPSVDPMEIESLTFEGGSGTIVLNQYLTNVKIHNLRKAKVTKAELSESGDDITLEIGAFMENVTLVADYEINGHVLVVPIAGKGNARIELGNLTTTVTVTATRVDKDGEEFLKLTDVAVDLEPNSAELDFGELVPGNKQMSDEIGKTLNENWREVFAEFKGAYEQTVGYYLSAVANQLFDKVPMAELFPPP</sequence>
<keyword evidence="1 4" id="KW-0732">Signal</keyword>
<dbReference type="PANTHER" id="PTHR11008">
    <property type="entry name" value="PROTEIN TAKEOUT-LIKE PROTEIN"/>
    <property type="match status" value="1"/>
</dbReference>
<dbReference type="OrthoDB" id="8190514at2759"/>
<comment type="caution">
    <text evidence="5">The sequence shown here is derived from an EMBL/GenBank/DDBJ whole genome shotgun (WGS) entry which is preliminary data.</text>
</comment>
<dbReference type="Gene3D" id="3.15.10.30">
    <property type="entry name" value="Haemolymph juvenile hormone binding protein"/>
    <property type="match status" value="1"/>
</dbReference>
<proteinExistence type="inferred from homology"/>
<dbReference type="PANTHER" id="PTHR11008:SF32">
    <property type="entry name" value="CIRCADIAN CLOCK-CONTROLLED PROTEIN DAYWAKE-RELATED"/>
    <property type="match status" value="1"/>
</dbReference>
<dbReference type="InterPro" id="IPR010562">
    <property type="entry name" value="Haemolymph_juvenile_hormone-bd"/>
</dbReference>
<dbReference type="GO" id="GO:0007623">
    <property type="term" value="P:circadian rhythm"/>
    <property type="evidence" value="ECO:0007669"/>
    <property type="project" value="UniProtKB-ARBA"/>
</dbReference>
<evidence type="ECO:0000313" key="5">
    <source>
        <dbReference type="EMBL" id="KAB0791250.1"/>
    </source>
</evidence>
<evidence type="ECO:0000256" key="1">
    <source>
        <dbReference type="ARBA" id="ARBA00022729"/>
    </source>
</evidence>
<keyword evidence="2" id="KW-0090">Biological rhythms</keyword>
<dbReference type="InParanoid" id="A0A5N4A1P2"/>
<reference evidence="5 6" key="1">
    <citation type="journal article" date="2018" name="Elife">
        <title>Firefly genomes illuminate parallel origins of bioluminescence in beetles.</title>
        <authorList>
            <person name="Fallon T.R."/>
            <person name="Lower S.E."/>
            <person name="Chang C.H."/>
            <person name="Bessho-Uehara M."/>
            <person name="Martin G.J."/>
            <person name="Bewick A.J."/>
            <person name="Behringer M."/>
            <person name="Debat H.J."/>
            <person name="Wong I."/>
            <person name="Day J.C."/>
            <person name="Suvorov A."/>
            <person name="Silva C.J."/>
            <person name="Stanger-Hall K.F."/>
            <person name="Hall D.W."/>
            <person name="Schmitz R.J."/>
            <person name="Nelson D.R."/>
            <person name="Lewis S.M."/>
            <person name="Shigenobu S."/>
            <person name="Bybee S.M."/>
            <person name="Larracuente A.M."/>
            <person name="Oba Y."/>
            <person name="Weng J.K."/>
        </authorList>
    </citation>
    <scope>NUCLEOTIDE SEQUENCE [LARGE SCALE GENOMIC DNA]</scope>
    <source>
        <strain evidence="5">1611_PpyrPB1</strain>
        <tissue evidence="5">Whole body</tissue>
    </source>
</reference>
<dbReference type="Pfam" id="PF06585">
    <property type="entry name" value="JHBP"/>
    <property type="match status" value="1"/>
</dbReference>
<dbReference type="InterPro" id="IPR038606">
    <property type="entry name" value="To_sf"/>
</dbReference>
<dbReference type="Proteomes" id="UP000327044">
    <property type="component" value="Unassembled WGS sequence"/>
</dbReference>
<protein>
    <submittedName>
        <fullName evidence="5">Uncharacterized protein</fullName>
    </submittedName>
</protein>
<feature type="signal peptide" evidence="4">
    <location>
        <begin position="1"/>
        <end position="15"/>
    </location>
</feature>
<feature type="chain" id="PRO_5024373997" evidence="4">
    <location>
        <begin position="16"/>
        <end position="246"/>
    </location>
</feature>
<dbReference type="EMBL" id="VVIM01000011">
    <property type="protein sequence ID" value="KAB0791250.1"/>
    <property type="molecule type" value="Genomic_DNA"/>
</dbReference>
<comment type="similarity">
    <text evidence="3">Belongs to the TO family.</text>
</comment>
<gene>
    <name evidence="5" type="ORF">PPYR_03050</name>
</gene>
<evidence type="ECO:0000313" key="6">
    <source>
        <dbReference type="Proteomes" id="UP000327044"/>
    </source>
</evidence>
<evidence type="ECO:0000256" key="3">
    <source>
        <dbReference type="ARBA" id="ARBA00060902"/>
    </source>
</evidence>
<dbReference type="GO" id="GO:0005615">
    <property type="term" value="C:extracellular space"/>
    <property type="evidence" value="ECO:0007669"/>
    <property type="project" value="TreeGrafter"/>
</dbReference>
<evidence type="ECO:0000256" key="4">
    <source>
        <dbReference type="SAM" id="SignalP"/>
    </source>
</evidence>
<dbReference type="SMART" id="SM00700">
    <property type="entry name" value="JHBP"/>
    <property type="match status" value="1"/>
</dbReference>